<organism evidence="2 3">
    <name type="scientific">Enhydrobacter aerosaccus</name>
    <dbReference type="NCBI Taxonomy" id="225324"/>
    <lineage>
        <taxon>Bacteria</taxon>
        <taxon>Pseudomonadati</taxon>
        <taxon>Pseudomonadota</taxon>
        <taxon>Alphaproteobacteria</taxon>
        <taxon>Hyphomicrobiales</taxon>
        <taxon>Enhydrobacter</taxon>
    </lineage>
</organism>
<dbReference type="Proteomes" id="UP000190092">
    <property type="component" value="Unassembled WGS sequence"/>
</dbReference>
<reference evidence="3" key="1">
    <citation type="submission" date="2017-02" db="EMBL/GenBank/DDBJ databases">
        <authorList>
            <person name="Varghese N."/>
            <person name="Submissions S."/>
        </authorList>
    </citation>
    <scope>NUCLEOTIDE SEQUENCE [LARGE SCALE GENOMIC DNA]</scope>
    <source>
        <strain evidence="3">ATCC 27094</strain>
    </source>
</reference>
<dbReference type="STRING" id="225324.SAMN02745126_00012"/>
<keyword evidence="3" id="KW-1185">Reference proteome</keyword>
<dbReference type="OrthoDB" id="7362478at2"/>
<accession>A0A1T4JK17</accession>
<feature type="signal peptide" evidence="1">
    <location>
        <begin position="1"/>
        <end position="26"/>
    </location>
</feature>
<feature type="chain" id="PRO_5012436659" description="DUF992 domain-containing protein" evidence="1">
    <location>
        <begin position="27"/>
        <end position="163"/>
    </location>
</feature>
<keyword evidence="1" id="KW-0732">Signal</keyword>
<evidence type="ECO:0008006" key="4">
    <source>
        <dbReference type="Google" id="ProtNLM"/>
    </source>
</evidence>
<evidence type="ECO:0000313" key="3">
    <source>
        <dbReference type="Proteomes" id="UP000190092"/>
    </source>
</evidence>
<sequence length="163" mass="16594">MRRSIFALFGASALVAGAAFYAQTHAQTSGSTRVNVGSLVCTVAAGDRIVPGSEHHLDCLFARSDGTAEPYLGDIKRFGRNEVLGDKAPIVWQVFAAGTLAPGALDGDFGKAGGSAHAPDPATAASLVDGKGKRIALRPARVAGRAGINIAEGVADLTLQHGS</sequence>
<protein>
    <recommendedName>
        <fullName evidence="4">DUF992 domain-containing protein</fullName>
    </recommendedName>
</protein>
<dbReference type="RefSeq" id="WP_085931773.1">
    <property type="nucleotide sequence ID" value="NZ_FUWJ01000001.1"/>
</dbReference>
<dbReference type="InterPro" id="IPR009333">
    <property type="entry name" value="DUF992"/>
</dbReference>
<name>A0A1T4JK17_9HYPH</name>
<evidence type="ECO:0000256" key="1">
    <source>
        <dbReference type="SAM" id="SignalP"/>
    </source>
</evidence>
<dbReference type="EMBL" id="FUWJ01000001">
    <property type="protein sequence ID" value="SJZ30407.1"/>
    <property type="molecule type" value="Genomic_DNA"/>
</dbReference>
<evidence type="ECO:0000313" key="2">
    <source>
        <dbReference type="EMBL" id="SJZ30407.1"/>
    </source>
</evidence>
<gene>
    <name evidence="2" type="ORF">SAMN02745126_00012</name>
</gene>
<dbReference type="Pfam" id="PF06186">
    <property type="entry name" value="DUF992"/>
    <property type="match status" value="1"/>
</dbReference>
<dbReference type="AlphaFoldDB" id="A0A1T4JK17"/>
<proteinExistence type="predicted"/>